<protein>
    <submittedName>
        <fullName evidence="1">Uncharacterized protein</fullName>
    </submittedName>
</protein>
<gene>
    <name evidence="1" type="ORF">FKW44_023911</name>
</gene>
<dbReference type="EMBL" id="CP045907">
    <property type="protein sequence ID" value="QQP35632.1"/>
    <property type="molecule type" value="Genomic_DNA"/>
</dbReference>
<evidence type="ECO:0000313" key="1">
    <source>
        <dbReference type="EMBL" id="QQP35632.1"/>
    </source>
</evidence>
<dbReference type="OrthoDB" id="9981685at2759"/>
<proteinExistence type="predicted"/>
<dbReference type="InterPro" id="IPR036397">
    <property type="entry name" value="RNaseH_sf"/>
</dbReference>
<dbReference type="GO" id="GO:0003676">
    <property type="term" value="F:nucleic acid binding"/>
    <property type="evidence" value="ECO:0007669"/>
    <property type="project" value="InterPro"/>
</dbReference>
<keyword evidence="2" id="KW-1185">Reference proteome</keyword>
<dbReference type="Proteomes" id="UP000595437">
    <property type="component" value="Chromosome 18"/>
</dbReference>
<name>A0A7T8GQ36_CALRO</name>
<feature type="non-terminal residue" evidence="1">
    <location>
        <position position="101"/>
    </location>
</feature>
<dbReference type="Gene3D" id="3.30.420.10">
    <property type="entry name" value="Ribonuclease H-like superfamily/Ribonuclease H"/>
    <property type="match status" value="1"/>
</dbReference>
<sequence>MQLLLATGWSPGHKAKVVQQWCQQNFADFDLPTSGPCPHPIGAFGLWNLGFVESKACATPHPSFNALKAFVEKEWATMAEEHVRKVCWAFRPRLEAMVAAN</sequence>
<dbReference type="AlphaFoldDB" id="A0A7T8GQ36"/>
<reference evidence="2" key="1">
    <citation type="submission" date="2021-01" db="EMBL/GenBank/DDBJ databases">
        <title>Caligus Genome Assembly.</title>
        <authorList>
            <person name="Gallardo-Escarate C."/>
        </authorList>
    </citation>
    <scope>NUCLEOTIDE SEQUENCE [LARGE SCALE GENOMIC DNA]</scope>
</reference>
<accession>A0A7T8GQ36</accession>
<evidence type="ECO:0000313" key="2">
    <source>
        <dbReference type="Proteomes" id="UP000595437"/>
    </source>
</evidence>
<organism evidence="1 2">
    <name type="scientific">Caligus rogercresseyi</name>
    <name type="common">Sea louse</name>
    <dbReference type="NCBI Taxonomy" id="217165"/>
    <lineage>
        <taxon>Eukaryota</taxon>
        <taxon>Metazoa</taxon>
        <taxon>Ecdysozoa</taxon>
        <taxon>Arthropoda</taxon>
        <taxon>Crustacea</taxon>
        <taxon>Multicrustacea</taxon>
        <taxon>Hexanauplia</taxon>
        <taxon>Copepoda</taxon>
        <taxon>Siphonostomatoida</taxon>
        <taxon>Caligidae</taxon>
        <taxon>Caligus</taxon>
    </lineage>
</organism>